<sequence>MALCLVVFMCIQCVVSAPQVSPAPQISSAASDLSIEYTSTEDGVILAGPGFIYPGPSSTTSGFYYPSTIRIVPTETSSALSAITSSPSPSLTPTTFPSITEVSAGLTWNPASGSVGLRLLGSGVRPTSGSAGCTWNPSGSAGYTWNPSGSAALGLSGSAVASQRFIPGVATPLLSLSSSPGSISGPAVVAITQADGTVAEGPATVQTETSTAIPAMTRTIVLTESPVVMTTVTTSLLCTCGETGESVNSEGESMSKRNLKTVATTRDPVHPGMIHRGS</sequence>
<dbReference type="Proteomes" id="UP001590951">
    <property type="component" value="Unassembled WGS sequence"/>
</dbReference>
<keyword evidence="3" id="KW-1185">Reference proteome</keyword>
<evidence type="ECO:0000313" key="2">
    <source>
        <dbReference type="EMBL" id="KAL2056577.1"/>
    </source>
</evidence>
<feature type="chain" id="PRO_5045399066" evidence="1">
    <location>
        <begin position="17"/>
        <end position="278"/>
    </location>
</feature>
<protein>
    <submittedName>
        <fullName evidence="2">Uncharacterized protein</fullName>
    </submittedName>
</protein>
<feature type="signal peptide" evidence="1">
    <location>
        <begin position="1"/>
        <end position="16"/>
    </location>
</feature>
<reference evidence="2 3" key="1">
    <citation type="submission" date="2024-09" db="EMBL/GenBank/DDBJ databases">
        <title>Rethinking Asexuality: The Enigmatic Case of Functional Sexual Genes in Lepraria (Stereocaulaceae).</title>
        <authorList>
            <person name="Doellman M."/>
            <person name="Sun Y."/>
            <person name="Barcenas-Pena A."/>
            <person name="Lumbsch H.T."/>
            <person name="Grewe F."/>
        </authorList>
    </citation>
    <scope>NUCLEOTIDE SEQUENCE [LARGE SCALE GENOMIC DNA]</scope>
    <source>
        <strain evidence="2 3">Grewe 0041</strain>
    </source>
</reference>
<keyword evidence="1" id="KW-0732">Signal</keyword>
<comment type="caution">
    <text evidence="2">The sequence shown here is derived from an EMBL/GenBank/DDBJ whole genome shotgun (WGS) entry which is preliminary data.</text>
</comment>
<accession>A0ABR4BFF6</accession>
<gene>
    <name evidence="2" type="ORF">ABVK25_002971</name>
</gene>
<evidence type="ECO:0000313" key="3">
    <source>
        <dbReference type="Proteomes" id="UP001590951"/>
    </source>
</evidence>
<evidence type="ECO:0000256" key="1">
    <source>
        <dbReference type="SAM" id="SignalP"/>
    </source>
</evidence>
<dbReference type="EMBL" id="JBHFEH010000007">
    <property type="protein sequence ID" value="KAL2056577.1"/>
    <property type="molecule type" value="Genomic_DNA"/>
</dbReference>
<organism evidence="2 3">
    <name type="scientific">Lepraria finkii</name>
    <dbReference type="NCBI Taxonomy" id="1340010"/>
    <lineage>
        <taxon>Eukaryota</taxon>
        <taxon>Fungi</taxon>
        <taxon>Dikarya</taxon>
        <taxon>Ascomycota</taxon>
        <taxon>Pezizomycotina</taxon>
        <taxon>Lecanoromycetes</taxon>
        <taxon>OSLEUM clade</taxon>
        <taxon>Lecanoromycetidae</taxon>
        <taxon>Lecanorales</taxon>
        <taxon>Lecanorineae</taxon>
        <taxon>Stereocaulaceae</taxon>
        <taxon>Lepraria</taxon>
    </lineage>
</organism>
<proteinExistence type="predicted"/>
<name>A0ABR4BFF6_9LECA</name>